<sequence>MPRPFTITNLSALVAKRRGRPLRLLPLPGGDSGESGVCGMWIAFADTDHVYYSEVTSPVHQTHIILHELAHMLLDHQQTGAPQEASLERLFPDLDPAMAARLLARGRSGASGEQEQEAELMASLMWQHFDVVPAALPCASPTSSNALHRVMSTFTDAYGWGGSRASL</sequence>
<proteinExistence type="predicted"/>
<name>A0ABZ1TQ95_STRVG</name>
<accession>A0ABZ1TQ95</accession>
<keyword evidence="2" id="KW-1185">Reference proteome</keyword>
<evidence type="ECO:0000313" key="2">
    <source>
        <dbReference type="Proteomes" id="UP001432039"/>
    </source>
</evidence>
<dbReference type="RefSeq" id="WP_328966002.1">
    <property type="nucleotide sequence ID" value="NZ_CP108090.1"/>
</dbReference>
<gene>
    <name evidence="1" type="ORF">OG517_28135</name>
</gene>
<protein>
    <recommendedName>
        <fullName evidence="3">IrrE N-terminal-like domain-containing protein</fullName>
    </recommendedName>
</protein>
<reference evidence="1" key="1">
    <citation type="submission" date="2022-10" db="EMBL/GenBank/DDBJ databases">
        <title>The complete genomes of actinobacterial strains from the NBC collection.</title>
        <authorList>
            <person name="Joergensen T.S."/>
            <person name="Alvarez Arevalo M."/>
            <person name="Sterndorff E.B."/>
            <person name="Faurdal D."/>
            <person name="Vuksanovic O."/>
            <person name="Mourched A.-S."/>
            <person name="Charusanti P."/>
            <person name="Shaw S."/>
            <person name="Blin K."/>
            <person name="Weber T."/>
        </authorList>
    </citation>
    <scope>NUCLEOTIDE SEQUENCE</scope>
    <source>
        <strain evidence="1">NBC_00248</strain>
    </source>
</reference>
<organism evidence="1 2">
    <name type="scientific">Streptomyces virginiae</name>
    <name type="common">Streptomyces cinnamonensis</name>
    <dbReference type="NCBI Taxonomy" id="1961"/>
    <lineage>
        <taxon>Bacteria</taxon>
        <taxon>Bacillati</taxon>
        <taxon>Actinomycetota</taxon>
        <taxon>Actinomycetes</taxon>
        <taxon>Kitasatosporales</taxon>
        <taxon>Streptomycetaceae</taxon>
        <taxon>Streptomyces</taxon>
    </lineage>
</organism>
<evidence type="ECO:0000313" key="1">
    <source>
        <dbReference type="EMBL" id="WUQ18010.1"/>
    </source>
</evidence>
<dbReference type="EMBL" id="CP108090">
    <property type="protein sequence ID" value="WUQ18010.1"/>
    <property type="molecule type" value="Genomic_DNA"/>
</dbReference>
<dbReference type="Proteomes" id="UP001432039">
    <property type="component" value="Chromosome"/>
</dbReference>
<evidence type="ECO:0008006" key="3">
    <source>
        <dbReference type="Google" id="ProtNLM"/>
    </source>
</evidence>